<dbReference type="GO" id="GO:0006523">
    <property type="term" value="P:alanine biosynthetic process"/>
    <property type="evidence" value="ECO:0007669"/>
    <property type="project" value="InterPro"/>
</dbReference>
<proteinExistence type="inferred from homology"/>
<evidence type="ECO:0000256" key="4">
    <source>
        <dbReference type="ARBA" id="ARBA00022813"/>
    </source>
</evidence>
<evidence type="ECO:0000256" key="9">
    <source>
        <dbReference type="HAMAP-Rule" id="MF_00446"/>
    </source>
</evidence>
<dbReference type="PIRSF" id="PIRSF006246">
    <property type="entry name" value="Asp_decarbox"/>
    <property type="match status" value="1"/>
</dbReference>
<reference evidence="13 14" key="1">
    <citation type="submission" date="2020-04" db="EMBL/GenBank/DDBJ databases">
        <authorList>
            <person name="Zhang R."/>
            <person name="Schippers A."/>
        </authorList>
    </citation>
    <scope>NUCLEOTIDE SEQUENCE [LARGE SCALE GENOMIC DNA]</scope>
    <source>
        <strain evidence="13 14">DSM 109850</strain>
    </source>
</reference>
<dbReference type="CDD" id="cd06919">
    <property type="entry name" value="Asp_decarbox"/>
    <property type="match status" value="1"/>
</dbReference>
<comment type="subunit">
    <text evidence="9">Heterooctamer of four alpha and four beta subunits.</text>
</comment>
<comment type="PTM">
    <text evidence="9 11">Is synthesized initially as an inactive proenzyme, which is activated by self-cleavage at a specific serine bond to produce a beta-subunit with a hydroxyl group at its C-terminus and an alpha-subunit with a pyruvoyl group at its N-terminus.</text>
</comment>
<comment type="function">
    <text evidence="9">Catalyzes the pyruvoyl-dependent decarboxylation of aspartate to produce beta-alanine.</text>
</comment>
<evidence type="ECO:0000256" key="5">
    <source>
        <dbReference type="ARBA" id="ARBA00023145"/>
    </source>
</evidence>
<comment type="pathway">
    <text evidence="9">Cofactor biosynthesis; (R)-pantothenate biosynthesis; beta-alanine from L-aspartate: step 1/1.</text>
</comment>
<gene>
    <name evidence="9" type="primary">panD</name>
    <name evidence="13" type="ORF">HIJ39_02795</name>
</gene>
<feature type="active site" description="Schiff-base intermediate with substrate; via pyruvic acid" evidence="9 10">
    <location>
        <position position="25"/>
    </location>
</feature>
<feature type="binding site" evidence="9">
    <location>
        <position position="57"/>
    </location>
    <ligand>
        <name>substrate</name>
    </ligand>
</feature>
<dbReference type="EC" id="4.1.1.11" evidence="9"/>
<dbReference type="EMBL" id="JABBVZ010000006">
    <property type="protein sequence ID" value="NMP21283.1"/>
    <property type="molecule type" value="Genomic_DNA"/>
</dbReference>
<evidence type="ECO:0000256" key="2">
    <source>
        <dbReference type="ARBA" id="ARBA00022655"/>
    </source>
</evidence>
<evidence type="ECO:0000256" key="10">
    <source>
        <dbReference type="PIRSR" id="PIRSR006246-1"/>
    </source>
</evidence>
<name>A0A7Y0L1D9_9FIRM</name>
<keyword evidence="8 9" id="KW-0670">Pyruvate</keyword>
<comment type="cofactor">
    <cofactor evidence="9 10">
        <name>pyruvate</name>
        <dbReference type="ChEBI" id="CHEBI:15361"/>
    </cofactor>
    <text evidence="9 10">Binds 1 pyruvoyl group covalently per subunit.</text>
</comment>
<dbReference type="InterPro" id="IPR003190">
    <property type="entry name" value="Asp_decarbox"/>
</dbReference>
<keyword evidence="3 9" id="KW-0210">Decarboxylase</keyword>
<dbReference type="AlphaFoldDB" id="A0A7Y0L1D9"/>
<comment type="caution">
    <text evidence="13">The sequence shown here is derived from an EMBL/GenBank/DDBJ whole genome shotgun (WGS) entry which is preliminary data.</text>
</comment>
<protein>
    <recommendedName>
        <fullName evidence="9">Aspartate 1-decarboxylase</fullName>
        <ecNumber evidence="9">4.1.1.11</ecNumber>
    </recommendedName>
    <alternativeName>
        <fullName evidence="9">Aspartate alpha-decarboxylase</fullName>
    </alternativeName>
    <component>
        <recommendedName>
            <fullName evidence="9">Aspartate 1-decarboxylase beta chain</fullName>
        </recommendedName>
    </component>
    <component>
        <recommendedName>
            <fullName evidence="9">Aspartate 1-decarboxylase alpha chain</fullName>
        </recommendedName>
    </component>
</protein>
<dbReference type="RefSeq" id="WP_169096483.1">
    <property type="nucleotide sequence ID" value="NZ_JABBVZ010000006.1"/>
</dbReference>
<evidence type="ECO:0000256" key="3">
    <source>
        <dbReference type="ARBA" id="ARBA00022793"/>
    </source>
</evidence>
<dbReference type="SUPFAM" id="SSF50692">
    <property type="entry name" value="ADC-like"/>
    <property type="match status" value="1"/>
</dbReference>
<evidence type="ECO:0000256" key="1">
    <source>
        <dbReference type="ARBA" id="ARBA00022490"/>
    </source>
</evidence>
<dbReference type="GO" id="GO:0005829">
    <property type="term" value="C:cytosol"/>
    <property type="evidence" value="ECO:0007669"/>
    <property type="project" value="TreeGrafter"/>
</dbReference>
<evidence type="ECO:0000256" key="11">
    <source>
        <dbReference type="PIRSR" id="PIRSR006246-3"/>
    </source>
</evidence>
<dbReference type="Proteomes" id="UP000533476">
    <property type="component" value="Unassembled WGS sequence"/>
</dbReference>
<dbReference type="GO" id="GO:0015940">
    <property type="term" value="P:pantothenate biosynthetic process"/>
    <property type="evidence" value="ECO:0007669"/>
    <property type="project" value="UniProtKB-UniRule"/>
</dbReference>
<evidence type="ECO:0000256" key="6">
    <source>
        <dbReference type="ARBA" id="ARBA00023239"/>
    </source>
</evidence>
<dbReference type="GO" id="GO:0004068">
    <property type="term" value="F:aspartate 1-decarboxylase activity"/>
    <property type="evidence" value="ECO:0007669"/>
    <property type="project" value="UniProtKB-UniRule"/>
</dbReference>
<keyword evidence="1 9" id="KW-0963">Cytoplasm</keyword>
<keyword evidence="2 9" id="KW-0566">Pantothenate biosynthesis</keyword>
<dbReference type="UniPathway" id="UPA00028">
    <property type="reaction ID" value="UER00002"/>
</dbReference>
<evidence type="ECO:0000256" key="8">
    <source>
        <dbReference type="ARBA" id="ARBA00023317"/>
    </source>
</evidence>
<keyword evidence="4 9" id="KW-0068">Autocatalytic cleavage</keyword>
<dbReference type="InterPro" id="IPR009010">
    <property type="entry name" value="Asp_de-COase-like_dom_sf"/>
</dbReference>
<dbReference type="PANTHER" id="PTHR21012:SF0">
    <property type="entry name" value="ASPARTATE 1-DECARBOXYLASE"/>
    <property type="match status" value="1"/>
</dbReference>
<keyword evidence="6 9" id="KW-0456">Lyase</keyword>
<comment type="similarity">
    <text evidence="9">Belongs to the PanD family.</text>
</comment>
<dbReference type="Pfam" id="PF02261">
    <property type="entry name" value="Asp_decarbox"/>
    <property type="match status" value="1"/>
</dbReference>
<evidence type="ECO:0000256" key="12">
    <source>
        <dbReference type="PIRSR" id="PIRSR006246-5"/>
    </source>
</evidence>
<dbReference type="NCBIfam" id="TIGR00223">
    <property type="entry name" value="panD"/>
    <property type="match status" value="1"/>
</dbReference>
<evidence type="ECO:0000313" key="13">
    <source>
        <dbReference type="EMBL" id="NMP21283.1"/>
    </source>
</evidence>
<feature type="chain" id="PRO_5031649391" description="Aspartate 1-decarboxylase beta chain" evidence="9 12">
    <location>
        <begin position="1"/>
        <end position="24"/>
    </location>
</feature>
<feature type="active site" description="Proton donor" evidence="9 10">
    <location>
        <position position="58"/>
    </location>
</feature>
<comment type="catalytic activity">
    <reaction evidence="9">
        <text>L-aspartate + H(+) = beta-alanine + CO2</text>
        <dbReference type="Rhea" id="RHEA:19497"/>
        <dbReference type="ChEBI" id="CHEBI:15378"/>
        <dbReference type="ChEBI" id="CHEBI:16526"/>
        <dbReference type="ChEBI" id="CHEBI:29991"/>
        <dbReference type="ChEBI" id="CHEBI:57966"/>
        <dbReference type="EC" id="4.1.1.11"/>
    </reaction>
</comment>
<comment type="caution">
    <text evidence="9">Lacks conserved residue(s) required for the propagation of feature annotation.</text>
</comment>
<organism evidence="13 14">
    <name type="scientific">Sulfobacillus harzensis</name>
    <dbReference type="NCBI Taxonomy" id="2729629"/>
    <lineage>
        <taxon>Bacteria</taxon>
        <taxon>Bacillati</taxon>
        <taxon>Bacillota</taxon>
        <taxon>Clostridia</taxon>
        <taxon>Eubacteriales</taxon>
        <taxon>Clostridiales Family XVII. Incertae Sedis</taxon>
        <taxon>Sulfobacillus</taxon>
    </lineage>
</organism>
<feature type="chain" id="PRO_5031649390" description="Aspartate 1-decarboxylase alpha chain" evidence="9 12">
    <location>
        <begin position="25"/>
        <end position="132"/>
    </location>
</feature>
<keyword evidence="5 9" id="KW-0865">Zymogen</keyword>
<accession>A0A7Y0L1D9</accession>
<feature type="modified residue" description="Pyruvic acid (Ser)" evidence="9 11">
    <location>
        <position position="25"/>
    </location>
</feature>
<evidence type="ECO:0000313" key="14">
    <source>
        <dbReference type="Proteomes" id="UP000533476"/>
    </source>
</evidence>
<sequence>MYREMLKSKIHRATVTEANLNYVGSLTLGYALTEAADILPYEFVHITNINDGTHWVTYVIEDRQHPNSVCLNGTAARHFHPGDPVIVMAYGQYTPEEIKAGLHARVVFVDENNQITQIVAGEKPFSMGPTTD</sequence>
<keyword evidence="7 9" id="KW-0704">Schiff base</keyword>
<dbReference type="HAMAP" id="MF_00446">
    <property type="entry name" value="PanD"/>
    <property type="match status" value="1"/>
</dbReference>
<dbReference type="Gene3D" id="2.40.40.20">
    <property type="match status" value="1"/>
</dbReference>
<comment type="subcellular location">
    <subcellularLocation>
        <location evidence="9">Cytoplasm</location>
    </subcellularLocation>
</comment>
<keyword evidence="14" id="KW-1185">Reference proteome</keyword>
<dbReference type="PANTHER" id="PTHR21012">
    <property type="entry name" value="ASPARTATE 1-DECARBOXYLASE"/>
    <property type="match status" value="1"/>
</dbReference>
<evidence type="ECO:0000256" key="7">
    <source>
        <dbReference type="ARBA" id="ARBA00023270"/>
    </source>
</evidence>